<comment type="subcellular location">
    <subcellularLocation>
        <location evidence="2">Membrane</location>
        <topology evidence="2">Multi-pass membrane protein</topology>
    </subcellularLocation>
</comment>
<keyword evidence="10 11" id="KW-0472">Membrane</keyword>
<evidence type="ECO:0000313" key="13">
    <source>
        <dbReference type="EMBL" id="KAL3277072.1"/>
    </source>
</evidence>
<keyword evidence="6" id="KW-0479">Metal-binding</keyword>
<reference evidence="13 14" key="1">
    <citation type="journal article" date="2021" name="BMC Biol.">
        <title>Horizontally acquired antibacterial genes associated with adaptive radiation of ladybird beetles.</title>
        <authorList>
            <person name="Li H.S."/>
            <person name="Tang X.F."/>
            <person name="Huang Y.H."/>
            <person name="Xu Z.Y."/>
            <person name="Chen M.L."/>
            <person name="Du X.Y."/>
            <person name="Qiu B.Y."/>
            <person name="Chen P.T."/>
            <person name="Zhang W."/>
            <person name="Slipinski A."/>
            <person name="Escalona H.E."/>
            <person name="Waterhouse R.M."/>
            <person name="Zwick A."/>
            <person name="Pang H."/>
        </authorList>
    </citation>
    <scope>NUCLEOTIDE SEQUENCE [LARGE SCALE GENOMIC DNA]</scope>
    <source>
        <strain evidence="13">SYSU2018</strain>
    </source>
</reference>
<dbReference type="InterPro" id="IPR043205">
    <property type="entry name" value="CYB561/CYBRD1-like"/>
</dbReference>
<feature type="transmembrane region" description="Helical" evidence="11">
    <location>
        <begin position="104"/>
        <end position="127"/>
    </location>
</feature>
<evidence type="ECO:0000256" key="5">
    <source>
        <dbReference type="ARBA" id="ARBA00022692"/>
    </source>
</evidence>
<dbReference type="EMBL" id="JABFTP020000103">
    <property type="protein sequence ID" value="KAL3277072.1"/>
    <property type="molecule type" value="Genomic_DNA"/>
</dbReference>
<dbReference type="PANTHER" id="PTHR10106:SF0">
    <property type="entry name" value="LD36721P"/>
    <property type="match status" value="1"/>
</dbReference>
<name>A0ABD2NEG3_9CUCU</name>
<evidence type="ECO:0000256" key="10">
    <source>
        <dbReference type="ARBA" id="ARBA00023136"/>
    </source>
</evidence>
<organism evidence="13 14">
    <name type="scientific">Cryptolaemus montrouzieri</name>
    <dbReference type="NCBI Taxonomy" id="559131"/>
    <lineage>
        <taxon>Eukaryota</taxon>
        <taxon>Metazoa</taxon>
        <taxon>Ecdysozoa</taxon>
        <taxon>Arthropoda</taxon>
        <taxon>Hexapoda</taxon>
        <taxon>Insecta</taxon>
        <taxon>Pterygota</taxon>
        <taxon>Neoptera</taxon>
        <taxon>Endopterygota</taxon>
        <taxon>Coleoptera</taxon>
        <taxon>Polyphaga</taxon>
        <taxon>Cucujiformia</taxon>
        <taxon>Coccinelloidea</taxon>
        <taxon>Coccinellidae</taxon>
        <taxon>Scymninae</taxon>
        <taxon>Scymnini</taxon>
        <taxon>Cryptolaemus</taxon>
    </lineage>
</organism>
<keyword evidence="8 11" id="KW-1133">Transmembrane helix</keyword>
<proteinExistence type="predicted"/>
<keyword evidence="7" id="KW-0249">Electron transport</keyword>
<protein>
    <recommendedName>
        <fullName evidence="12">Cytochrome b561 domain-containing protein</fullName>
    </recommendedName>
</protein>
<keyword evidence="9" id="KW-0408">Iron</keyword>
<evidence type="ECO:0000256" key="9">
    <source>
        <dbReference type="ARBA" id="ARBA00023004"/>
    </source>
</evidence>
<dbReference type="PANTHER" id="PTHR10106">
    <property type="entry name" value="CYTOCHROME B561-RELATED"/>
    <property type="match status" value="1"/>
</dbReference>
<evidence type="ECO:0000256" key="4">
    <source>
        <dbReference type="ARBA" id="ARBA00022617"/>
    </source>
</evidence>
<comment type="caution">
    <text evidence="13">The sequence shown here is derived from an EMBL/GenBank/DDBJ whole genome shotgun (WGS) entry which is preliminary data.</text>
</comment>
<feature type="transmembrane region" description="Helical" evidence="11">
    <location>
        <begin position="179"/>
        <end position="203"/>
    </location>
</feature>
<evidence type="ECO:0000256" key="2">
    <source>
        <dbReference type="ARBA" id="ARBA00004141"/>
    </source>
</evidence>
<evidence type="ECO:0000256" key="3">
    <source>
        <dbReference type="ARBA" id="ARBA00022448"/>
    </source>
</evidence>
<evidence type="ECO:0000256" key="11">
    <source>
        <dbReference type="SAM" id="Phobius"/>
    </source>
</evidence>
<keyword evidence="14" id="KW-1185">Reference proteome</keyword>
<sequence>MPEEDESIRPQQEIVHEQPKINKFAILFTIMFILGVATTVLTFHWCYAYHKGFSLESIHTEFNWHPLLSVIGFLFLYANALLFSQVSRYLPKWFGIKISFSNEALYWVIFITKIIVFVFIVLSIIPAVDYFNFNKYPIPHMYSLHSWLGVLALVLMITDVLLGLICFVWKRIPKHLNRIFSSVGFISSVIAFMTSVCTSVLGWKEFAIFTYGRKYGDLANGAITINLLGLVTMAFGLLVLHLLLRKKKMAKGRTHHYNQGES</sequence>
<dbReference type="Proteomes" id="UP001516400">
    <property type="component" value="Unassembled WGS sequence"/>
</dbReference>
<feature type="transmembrane region" description="Helical" evidence="11">
    <location>
        <begin position="223"/>
        <end position="244"/>
    </location>
</feature>
<keyword evidence="5 11" id="KW-0812">Transmembrane</keyword>
<dbReference type="Pfam" id="PF03188">
    <property type="entry name" value="Cytochrom_B561"/>
    <property type="match status" value="1"/>
</dbReference>
<dbReference type="InterPro" id="IPR006593">
    <property type="entry name" value="Cyt_b561/ferric_Rdtase_TM"/>
</dbReference>
<dbReference type="GO" id="GO:0016020">
    <property type="term" value="C:membrane"/>
    <property type="evidence" value="ECO:0007669"/>
    <property type="project" value="UniProtKB-SubCell"/>
</dbReference>
<dbReference type="AlphaFoldDB" id="A0ABD2NEG3"/>
<evidence type="ECO:0000313" key="14">
    <source>
        <dbReference type="Proteomes" id="UP001516400"/>
    </source>
</evidence>
<evidence type="ECO:0000256" key="8">
    <source>
        <dbReference type="ARBA" id="ARBA00022989"/>
    </source>
</evidence>
<feature type="transmembrane region" description="Helical" evidence="11">
    <location>
        <begin position="64"/>
        <end position="83"/>
    </location>
</feature>
<feature type="domain" description="Cytochrome b561" evidence="12">
    <location>
        <begin position="30"/>
        <end position="244"/>
    </location>
</feature>
<dbReference type="GO" id="GO:0046872">
    <property type="term" value="F:metal ion binding"/>
    <property type="evidence" value="ECO:0007669"/>
    <property type="project" value="UniProtKB-KW"/>
</dbReference>
<comment type="cofactor">
    <cofactor evidence="1">
        <name>heme b</name>
        <dbReference type="ChEBI" id="CHEBI:60344"/>
    </cofactor>
</comment>
<evidence type="ECO:0000259" key="12">
    <source>
        <dbReference type="PROSITE" id="PS50939"/>
    </source>
</evidence>
<keyword evidence="4" id="KW-0349">Heme</keyword>
<gene>
    <name evidence="13" type="ORF">HHI36_012433</name>
</gene>
<evidence type="ECO:0000256" key="6">
    <source>
        <dbReference type="ARBA" id="ARBA00022723"/>
    </source>
</evidence>
<feature type="transmembrane region" description="Helical" evidence="11">
    <location>
        <begin position="147"/>
        <end position="167"/>
    </location>
</feature>
<feature type="transmembrane region" description="Helical" evidence="11">
    <location>
        <begin position="24"/>
        <end position="44"/>
    </location>
</feature>
<accession>A0ABD2NEG3</accession>
<dbReference type="SMART" id="SM00665">
    <property type="entry name" value="B561"/>
    <property type="match status" value="1"/>
</dbReference>
<dbReference type="Gene3D" id="1.20.120.1770">
    <property type="match status" value="1"/>
</dbReference>
<evidence type="ECO:0000256" key="1">
    <source>
        <dbReference type="ARBA" id="ARBA00001970"/>
    </source>
</evidence>
<dbReference type="PROSITE" id="PS50939">
    <property type="entry name" value="CYTOCHROME_B561"/>
    <property type="match status" value="1"/>
</dbReference>
<keyword evidence="3" id="KW-0813">Transport</keyword>
<evidence type="ECO:0000256" key="7">
    <source>
        <dbReference type="ARBA" id="ARBA00022982"/>
    </source>
</evidence>